<dbReference type="PANTHER" id="PTHR43840">
    <property type="entry name" value="MITOCHONDRIAL METAL TRANSPORTER 1-RELATED"/>
    <property type="match status" value="1"/>
</dbReference>
<evidence type="ECO:0000313" key="10">
    <source>
        <dbReference type="Proteomes" id="UP000469159"/>
    </source>
</evidence>
<dbReference type="PANTHER" id="PTHR43840:SF15">
    <property type="entry name" value="MITOCHONDRIAL METAL TRANSPORTER 1-RELATED"/>
    <property type="match status" value="1"/>
</dbReference>
<dbReference type="Pfam" id="PF01545">
    <property type="entry name" value="Cation_efflux"/>
    <property type="match status" value="1"/>
</dbReference>
<keyword evidence="10" id="KW-1185">Reference proteome</keyword>
<dbReference type="InterPro" id="IPR050291">
    <property type="entry name" value="CDF_Transporter"/>
</dbReference>
<name>A0A6I4UNR4_9SPHN</name>
<dbReference type="NCBIfam" id="TIGR01297">
    <property type="entry name" value="CDF"/>
    <property type="match status" value="1"/>
</dbReference>
<evidence type="ECO:0000256" key="3">
    <source>
        <dbReference type="ARBA" id="ARBA00022448"/>
    </source>
</evidence>
<dbReference type="GO" id="GO:0008324">
    <property type="term" value="F:monoatomic cation transmembrane transporter activity"/>
    <property type="evidence" value="ECO:0007669"/>
    <property type="project" value="InterPro"/>
</dbReference>
<comment type="subcellular location">
    <subcellularLocation>
        <location evidence="1">Membrane</location>
        <topology evidence="1">Multi-pass membrane protein</topology>
    </subcellularLocation>
</comment>
<evidence type="ECO:0000259" key="8">
    <source>
        <dbReference type="Pfam" id="PF01545"/>
    </source>
</evidence>
<protein>
    <submittedName>
        <fullName evidence="9">Cation diffusion facilitator family transporter</fullName>
    </submittedName>
</protein>
<dbReference type="AlphaFoldDB" id="A0A6I4UNR4"/>
<feature type="domain" description="Cation efflux protein transmembrane" evidence="8">
    <location>
        <begin position="30"/>
        <end position="222"/>
    </location>
</feature>
<evidence type="ECO:0000256" key="5">
    <source>
        <dbReference type="ARBA" id="ARBA00022989"/>
    </source>
</evidence>
<organism evidence="9 10">
    <name type="scientific">Croceibacterium soli</name>
    <dbReference type="NCBI Taxonomy" id="1739690"/>
    <lineage>
        <taxon>Bacteria</taxon>
        <taxon>Pseudomonadati</taxon>
        <taxon>Pseudomonadota</taxon>
        <taxon>Alphaproteobacteria</taxon>
        <taxon>Sphingomonadales</taxon>
        <taxon>Erythrobacteraceae</taxon>
        <taxon>Croceibacterium</taxon>
    </lineage>
</organism>
<dbReference type="InterPro" id="IPR058533">
    <property type="entry name" value="Cation_efflux_TM"/>
</dbReference>
<evidence type="ECO:0000256" key="4">
    <source>
        <dbReference type="ARBA" id="ARBA00022692"/>
    </source>
</evidence>
<feature type="transmembrane region" description="Helical" evidence="7">
    <location>
        <begin position="46"/>
        <end position="64"/>
    </location>
</feature>
<dbReference type="EMBL" id="WTYK01000001">
    <property type="protein sequence ID" value="MXP40392.1"/>
    <property type="molecule type" value="Genomic_DNA"/>
</dbReference>
<gene>
    <name evidence="9" type="ORF">GRI75_01870</name>
</gene>
<feature type="transmembrane region" description="Helical" evidence="7">
    <location>
        <begin position="20"/>
        <end position="40"/>
    </location>
</feature>
<keyword evidence="4 7" id="KW-0812">Transmembrane</keyword>
<evidence type="ECO:0000256" key="2">
    <source>
        <dbReference type="ARBA" id="ARBA00008114"/>
    </source>
</evidence>
<evidence type="ECO:0000256" key="1">
    <source>
        <dbReference type="ARBA" id="ARBA00004141"/>
    </source>
</evidence>
<keyword evidence="6 7" id="KW-0472">Membrane</keyword>
<keyword evidence="3" id="KW-0813">Transport</keyword>
<accession>A0A6I4UNR4</accession>
<comment type="caution">
    <text evidence="9">The sequence shown here is derived from an EMBL/GenBank/DDBJ whole genome shotgun (WGS) entry which is preliminary data.</text>
</comment>
<dbReference type="GO" id="GO:0016020">
    <property type="term" value="C:membrane"/>
    <property type="evidence" value="ECO:0007669"/>
    <property type="project" value="UniProtKB-SubCell"/>
</dbReference>
<dbReference type="SUPFAM" id="SSF161111">
    <property type="entry name" value="Cation efflux protein transmembrane domain-like"/>
    <property type="match status" value="1"/>
</dbReference>
<dbReference type="Proteomes" id="UP000469159">
    <property type="component" value="Unassembled WGS sequence"/>
</dbReference>
<keyword evidence="5 7" id="KW-1133">Transmembrane helix</keyword>
<evidence type="ECO:0000256" key="7">
    <source>
        <dbReference type="SAM" id="Phobius"/>
    </source>
</evidence>
<feature type="transmembrane region" description="Helical" evidence="7">
    <location>
        <begin position="171"/>
        <end position="194"/>
    </location>
</feature>
<evidence type="ECO:0000256" key="6">
    <source>
        <dbReference type="ARBA" id="ARBA00023136"/>
    </source>
</evidence>
<dbReference type="InterPro" id="IPR002524">
    <property type="entry name" value="Cation_efflux"/>
</dbReference>
<comment type="similarity">
    <text evidence="2">Belongs to the cation diffusion facilitator (CDF) transporter (TC 2.A.4) family.</text>
</comment>
<feature type="transmembrane region" description="Helical" evidence="7">
    <location>
        <begin position="85"/>
        <end position="108"/>
    </location>
</feature>
<feature type="transmembrane region" description="Helical" evidence="7">
    <location>
        <begin position="128"/>
        <end position="150"/>
    </location>
</feature>
<evidence type="ECO:0000313" key="9">
    <source>
        <dbReference type="EMBL" id="MXP40392.1"/>
    </source>
</evidence>
<dbReference type="RefSeq" id="WP_160745230.1">
    <property type="nucleotide sequence ID" value="NZ_WTYK01000001.1"/>
</dbReference>
<proteinExistence type="inferred from homology"/>
<sequence>MSGLPQPIVHDMRRAKRLEWLTLFWMSSVVVVMYLAMGSSQAMKTAFLEDMLSLIPAITFLIAARLEPKRPSEKYPYGFVRVNSLAFLASAVVLTVMGGLLLFEGVMGLVKGEHPTIGPITLFGQTVWLGWVMIAALTYSVIPPVILGRLKKPVSHRLRDKVLHTDALMQKADWMTGLAGIAGILGVGLGYWWADSAAAAFISLSILWDGLTNMRTASAELLDGAPRELKGPAISQEAKRLHERLQKRWPEATVRLRESGRYMMASVEGVADPGPLPSAAELMGGDPAWRLGHLSFVPPSSPPDDPPDSG</sequence>
<dbReference type="InterPro" id="IPR027469">
    <property type="entry name" value="Cation_efflux_TMD_sf"/>
</dbReference>
<reference evidence="9 10" key="1">
    <citation type="submission" date="2019-12" db="EMBL/GenBank/DDBJ databases">
        <title>Genomic-based taxomic classification of the family Erythrobacteraceae.</title>
        <authorList>
            <person name="Xu L."/>
        </authorList>
    </citation>
    <scope>NUCLEOTIDE SEQUENCE [LARGE SCALE GENOMIC DNA]</scope>
    <source>
        <strain evidence="9 10">MCCC 1K02066</strain>
    </source>
</reference>
<dbReference type="Gene3D" id="1.20.1510.10">
    <property type="entry name" value="Cation efflux protein transmembrane domain"/>
    <property type="match status" value="1"/>
</dbReference>
<dbReference type="OrthoDB" id="9806522at2"/>